<sequence length="154" mass="16857">MGSLAQKHQRQVCSRHANLTDFQVDVSHERSIIAAMKRPQEGAAPENLNSKLIMTGHKCENKGKGKGKWNFCRYLFPICCSFQALAVPLKLSQTIPFLSPALMDMLSRLLHLNPSFAAASGSVFSSAAFRGALSVASSSRTKAFWQTVTERAVS</sequence>
<comment type="caution">
    <text evidence="1">The sequence shown here is derived from an EMBL/GenBank/DDBJ whole genome shotgun (WGS) entry which is preliminary data.</text>
</comment>
<organism evidence="1 2">
    <name type="scientific">Aureobasidium melanogenum</name>
    <name type="common">Aureobasidium pullulans var. melanogenum</name>
    <dbReference type="NCBI Taxonomy" id="46634"/>
    <lineage>
        <taxon>Eukaryota</taxon>
        <taxon>Fungi</taxon>
        <taxon>Dikarya</taxon>
        <taxon>Ascomycota</taxon>
        <taxon>Pezizomycotina</taxon>
        <taxon>Dothideomycetes</taxon>
        <taxon>Dothideomycetidae</taxon>
        <taxon>Dothideales</taxon>
        <taxon>Saccotheciaceae</taxon>
        <taxon>Aureobasidium</taxon>
    </lineage>
</organism>
<protein>
    <submittedName>
        <fullName evidence="1">Uncharacterized protein</fullName>
    </submittedName>
</protein>
<name>A0A9P8EP96_AURME</name>
<evidence type="ECO:0000313" key="2">
    <source>
        <dbReference type="Proteomes" id="UP000779574"/>
    </source>
</evidence>
<dbReference type="EMBL" id="JAHFXF010000158">
    <property type="protein sequence ID" value="KAG9694558.1"/>
    <property type="molecule type" value="Genomic_DNA"/>
</dbReference>
<evidence type="ECO:0000313" key="1">
    <source>
        <dbReference type="EMBL" id="KAG9694558.1"/>
    </source>
</evidence>
<reference evidence="1" key="2">
    <citation type="submission" date="2021-08" db="EMBL/GenBank/DDBJ databases">
        <authorList>
            <person name="Gostincar C."/>
            <person name="Sun X."/>
            <person name="Song Z."/>
            <person name="Gunde-Cimerman N."/>
        </authorList>
    </citation>
    <scope>NUCLEOTIDE SEQUENCE</scope>
    <source>
        <strain evidence="1">EXF-9911</strain>
    </source>
</reference>
<dbReference type="Proteomes" id="UP000779574">
    <property type="component" value="Unassembled WGS sequence"/>
</dbReference>
<feature type="non-terminal residue" evidence="1">
    <location>
        <position position="154"/>
    </location>
</feature>
<reference evidence="1" key="1">
    <citation type="journal article" date="2021" name="J Fungi (Basel)">
        <title>Virulence traits and population genomics of the black yeast Aureobasidium melanogenum.</title>
        <authorList>
            <person name="Cernosa A."/>
            <person name="Sun X."/>
            <person name="Gostincar C."/>
            <person name="Fang C."/>
            <person name="Gunde-Cimerman N."/>
            <person name="Song Z."/>
        </authorList>
    </citation>
    <scope>NUCLEOTIDE SEQUENCE</scope>
    <source>
        <strain evidence="1">EXF-9911</strain>
    </source>
</reference>
<proteinExistence type="predicted"/>
<accession>A0A9P8EP96</accession>
<gene>
    <name evidence="1" type="ORF">KCU76_g5149</name>
</gene>
<dbReference type="AlphaFoldDB" id="A0A9P8EP96"/>